<name>A0A1M6QKG5_9BACT</name>
<dbReference type="PANTHER" id="PTHR13754">
    <property type="entry name" value="METALLO-BETA-LACTAMASE SUPERFAMILY PROTEIN"/>
    <property type="match status" value="1"/>
</dbReference>
<dbReference type="RefSeq" id="WP_073477138.1">
    <property type="nucleotide sequence ID" value="NZ_FQZU01000020.1"/>
</dbReference>
<dbReference type="Pfam" id="PF00753">
    <property type="entry name" value="Lactamase_B"/>
    <property type="match status" value="1"/>
</dbReference>
<accession>A0A1M6QKG5</accession>
<reference evidence="3" key="1">
    <citation type="submission" date="2016-11" db="EMBL/GenBank/DDBJ databases">
        <authorList>
            <person name="Varghese N."/>
            <person name="Submissions S."/>
        </authorList>
    </citation>
    <scope>NUCLEOTIDE SEQUENCE [LARGE SCALE GENOMIC DNA]</scope>
    <source>
        <strain evidence="3">DSM 16219</strain>
    </source>
</reference>
<dbReference type="SUPFAM" id="SSF56281">
    <property type="entry name" value="Metallo-hydrolase/oxidoreductase"/>
    <property type="match status" value="1"/>
</dbReference>
<dbReference type="PANTHER" id="PTHR13754:SF18">
    <property type="entry name" value="7,8-DIHYDROPTERIN-6-METHYL-4-(BETA-D-RIBOFURANOSYL)-AMINOBENZENE-5'-PHOSPHATE SYNTHASE"/>
    <property type="match status" value="1"/>
</dbReference>
<evidence type="ECO:0000313" key="2">
    <source>
        <dbReference type="EMBL" id="SHK20716.1"/>
    </source>
</evidence>
<dbReference type="CDD" id="cd07713">
    <property type="entry name" value="DHPS-like_MBL-fold"/>
    <property type="match status" value="1"/>
</dbReference>
<gene>
    <name evidence="2" type="ORF">SAMN02745216_03060</name>
</gene>
<evidence type="ECO:0000259" key="1">
    <source>
        <dbReference type="Pfam" id="PF00753"/>
    </source>
</evidence>
<dbReference type="Gene3D" id="3.60.15.10">
    <property type="entry name" value="Ribonuclease Z/Hydroxyacylglutathione hydrolase-like"/>
    <property type="match status" value="1"/>
</dbReference>
<dbReference type="GO" id="GO:0016740">
    <property type="term" value="F:transferase activity"/>
    <property type="evidence" value="ECO:0007669"/>
    <property type="project" value="TreeGrafter"/>
</dbReference>
<proteinExistence type="predicted"/>
<organism evidence="2 3">
    <name type="scientific">Desulfatibacillum alkenivorans DSM 16219</name>
    <dbReference type="NCBI Taxonomy" id="1121393"/>
    <lineage>
        <taxon>Bacteria</taxon>
        <taxon>Pseudomonadati</taxon>
        <taxon>Thermodesulfobacteriota</taxon>
        <taxon>Desulfobacteria</taxon>
        <taxon>Desulfobacterales</taxon>
        <taxon>Desulfatibacillaceae</taxon>
        <taxon>Desulfatibacillum</taxon>
    </lineage>
</organism>
<dbReference type="STRING" id="1121393.SAMN02745216_03060"/>
<feature type="domain" description="Metallo-beta-lactamase" evidence="1">
    <location>
        <begin position="63"/>
        <end position="113"/>
    </location>
</feature>
<dbReference type="EMBL" id="FQZU01000020">
    <property type="protein sequence ID" value="SHK20716.1"/>
    <property type="molecule type" value="Genomic_DNA"/>
</dbReference>
<protein>
    <submittedName>
        <fullName evidence="2">7,8-dihydropterin-6-yl-methyl-4-(Beta-D-ribofuranosyl)aminobenzene 5'-phosphate synthase</fullName>
    </submittedName>
</protein>
<dbReference type="InterPro" id="IPR001279">
    <property type="entry name" value="Metallo-B-lactamas"/>
</dbReference>
<dbReference type="Proteomes" id="UP000183994">
    <property type="component" value="Unassembled WGS sequence"/>
</dbReference>
<dbReference type="InterPro" id="IPR041712">
    <property type="entry name" value="DHPS-like_MBL-fold"/>
</dbReference>
<dbReference type="AlphaFoldDB" id="A0A1M6QKG5"/>
<dbReference type="InterPro" id="IPR052926">
    <property type="entry name" value="Metallo-beta-lactamase_dom"/>
</dbReference>
<keyword evidence="3" id="KW-1185">Reference proteome</keyword>
<sequence>MAVQLNEVDKVVITTLEDNFVDLLSMDNSEVVSRAMPIKGTVFSNSVLAEHGFASVVNTFRGEEKSSVLFDFGLSEDVAARNAQAVNCDLSGIQVACLSHGHMDHFGGMRAMAGLIGDKGLDLVLHPEAFQTSRFVMPMPELKITLPVLTRDYVKDSGFNAVESAGPMSLVSGDVLFLGQVPRVTDFEKGSPMYYEKNGEDLLDPLEDDTALVMNLKGKGLVVLTGCAHSGVINTVKHAIDVTGVSKVHCVMGGFHLSGPAGAPLIDPTIQAMKEFSPDYVIPTHCTGRNAAMAFEKEMPQAYITNMAGTVLTFSA</sequence>
<dbReference type="InterPro" id="IPR036866">
    <property type="entry name" value="RibonucZ/Hydroxyglut_hydro"/>
</dbReference>
<evidence type="ECO:0000313" key="3">
    <source>
        <dbReference type="Proteomes" id="UP000183994"/>
    </source>
</evidence>